<evidence type="ECO:0000313" key="13">
    <source>
        <dbReference type="EMBL" id="KAJ8096774.1"/>
    </source>
</evidence>
<evidence type="ECO:0000256" key="11">
    <source>
        <dbReference type="HAMAP-Rule" id="MF_03193"/>
    </source>
</evidence>
<evidence type="ECO:0000256" key="4">
    <source>
        <dbReference type="ARBA" id="ARBA00022688"/>
    </source>
</evidence>
<dbReference type="GO" id="GO:0071949">
    <property type="term" value="F:FAD binding"/>
    <property type="evidence" value="ECO:0007669"/>
    <property type="project" value="InterPro"/>
</dbReference>
<comment type="function">
    <text evidence="11">FAD-dependent monooxygenase required for two non-consecutive steps during ubiquinone biosynthesis. Required for the C5-ring hydroxylation during ubiquinone biosynthesis by catalyzing the hydroxylation of 4-hydroxy-3-(all-trans-polyprenyl)benzoic acid to 3,4-dihydroxy-5-(all-trans-polyprenyl)benzoic acid. Also acts downstream of coq4, for the C1-hydroxylation during ubiquinone biosynthesis by catalyzing the hydroxylation of 2-methoxy-6-(all-trans-polyprenyl)phenol to 2-methoxy-6-(all-trans-polyprenyl)benzene-1,4-diol. The electrons required for the hydroxylation reaction are funneled indirectly to coq6 from NADPH via a ferredoxin/ferredoxin reductase system.</text>
</comment>
<dbReference type="Pfam" id="PF01494">
    <property type="entry name" value="FAD_binding_3"/>
    <property type="match status" value="1"/>
</dbReference>
<dbReference type="NCBIfam" id="TIGR01988">
    <property type="entry name" value="Ubi-OHases"/>
    <property type="match status" value="1"/>
</dbReference>
<dbReference type="GO" id="GO:0016712">
    <property type="term" value="F:oxidoreductase activity, acting on paired donors, with incorporation or reduction of molecular oxygen, reduced flavin or flavoprotein as one donor, and incorporation of one atom of oxygen"/>
    <property type="evidence" value="ECO:0007669"/>
    <property type="project" value="UniProtKB-UniRule"/>
</dbReference>
<dbReference type="PRINTS" id="PR00420">
    <property type="entry name" value="RNGMNOXGNASE"/>
</dbReference>
<keyword evidence="4 11" id="KW-0831">Ubiquinone biosynthesis</keyword>
<dbReference type="PANTHER" id="PTHR43876:SF7">
    <property type="entry name" value="UBIQUINONE BIOSYNTHESIS MONOOXYGENASE COQ6, MITOCHONDRIAL"/>
    <property type="match status" value="1"/>
</dbReference>
<name>A0AAD7VPS3_9ASCO</name>
<keyword evidence="9 11" id="KW-0496">Mitochondrion</keyword>
<reference evidence="13" key="1">
    <citation type="submission" date="2023-03" db="EMBL/GenBank/DDBJ databases">
        <title>Near-Complete genome sequence of Lipomyces tetrasporous NRRL Y-64009, an oleaginous yeast capable of growing on lignocellulosic hydrolysates.</title>
        <authorList>
            <consortium name="Lawrence Berkeley National Laboratory"/>
            <person name="Jagtap S.S."/>
            <person name="Liu J.-J."/>
            <person name="Walukiewicz H.E."/>
            <person name="Pangilinan J."/>
            <person name="Lipzen A."/>
            <person name="Ahrendt S."/>
            <person name="Koriabine M."/>
            <person name="Cobaugh K."/>
            <person name="Salamov A."/>
            <person name="Yoshinaga Y."/>
            <person name="Ng V."/>
            <person name="Daum C."/>
            <person name="Grigoriev I.V."/>
            <person name="Slininger P.J."/>
            <person name="Dien B.S."/>
            <person name="Jin Y.-S."/>
            <person name="Rao C.V."/>
        </authorList>
    </citation>
    <scope>NUCLEOTIDE SEQUENCE</scope>
    <source>
        <strain evidence="13">NRRL Y-64009</strain>
    </source>
</reference>
<proteinExistence type="inferred from homology"/>
<keyword evidence="5 11" id="KW-0999">Mitochondrion inner membrane</keyword>
<keyword evidence="6 11" id="KW-0274">FAD</keyword>
<evidence type="ECO:0000256" key="2">
    <source>
        <dbReference type="ARBA" id="ARBA00005349"/>
    </source>
</evidence>
<dbReference type="InterPro" id="IPR000689">
    <property type="entry name" value="UbQ_mOase_COQ6"/>
</dbReference>
<comment type="catalytic activity">
    <reaction evidence="11">
        <text>a 2-methoxy-6-(all-trans-polyprenyl)phenol + 2 reduced [2Fe-2S]-[ferredoxin] + O2 + 2 H(+) = a 2-methoxy-6-(all-trans-polyprenyl)benzene-1,4-diol + 2 oxidized [2Fe-2S]-[ferredoxin] + H2O</text>
        <dbReference type="Rhea" id="RHEA:81183"/>
        <dbReference type="Rhea" id="RHEA-COMP:9551"/>
        <dbReference type="Rhea" id="RHEA-COMP:10000"/>
        <dbReference type="Rhea" id="RHEA-COMP:10001"/>
        <dbReference type="Rhea" id="RHEA-COMP:10858"/>
        <dbReference type="ChEBI" id="CHEBI:15377"/>
        <dbReference type="ChEBI" id="CHEBI:15378"/>
        <dbReference type="ChEBI" id="CHEBI:15379"/>
        <dbReference type="ChEBI" id="CHEBI:33737"/>
        <dbReference type="ChEBI" id="CHEBI:33738"/>
        <dbReference type="ChEBI" id="CHEBI:62731"/>
        <dbReference type="ChEBI" id="CHEBI:84166"/>
        <dbReference type="EC" id="1.14.15.46"/>
    </reaction>
</comment>
<feature type="domain" description="FAD-binding" evidence="12">
    <location>
        <begin position="65"/>
        <end position="463"/>
    </location>
</feature>
<dbReference type="InterPro" id="IPR036188">
    <property type="entry name" value="FAD/NAD-bd_sf"/>
</dbReference>
<evidence type="ECO:0000256" key="8">
    <source>
        <dbReference type="ARBA" id="ARBA00023033"/>
    </source>
</evidence>
<keyword evidence="7 11" id="KW-0560">Oxidoreductase</keyword>
<dbReference type="GO" id="GO:0031314">
    <property type="term" value="C:extrinsic component of mitochondrial inner membrane"/>
    <property type="evidence" value="ECO:0007669"/>
    <property type="project" value="UniProtKB-UniRule"/>
</dbReference>
<evidence type="ECO:0000256" key="1">
    <source>
        <dbReference type="ARBA" id="ARBA00001974"/>
    </source>
</evidence>
<evidence type="ECO:0000259" key="12">
    <source>
        <dbReference type="Pfam" id="PF01494"/>
    </source>
</evidence>
<comment type="cofactor">
    <cofactor evidence="1 11">
        <name>FAD</name>
        <dbReference type="ChEBI" id="CHEBI:57692"/>
    </cofactor>
</comment>
<evidence type="ECO:0000313" key="14">
    <source>
        <dbReference type="Proteomes" id="UP001217417"/>
    </source>
</evidence>
<keyword evidence="14" id="KW-1185">Reference proteome</keyword>
<dbReference type="NCBIfam" id="TIGR01989">
    <property type="entry name" value="COQ6"/>
    <property type="match status" value="1"/>
</dbReference>
<dbReference type="Gene3D" id="3.50.50.60">
    <property type="entry name" value="FAD/NAD(P)-binding domain"/>
    <property type="match status" value="2"/>
</dbReference>
<dbReference type="InterPro" id="IPR010971">
    <property type="entry name" value="UbiH/COQ6"/>
</dbReference>
<sequence length="515" mass="56395">MGFYTRHATLRVFVPGCNAALYSKFRPSSRFSSSLASAPPVAGETASVKSDKASSAYDKIASCLYDVVVVGGGISGLTLAAALKSSRYTSHLRIALVEGMPLASVKSWSPDPDIYSNRVSSITPASQQYLSQIGVWDHVHTERVQAYDDMRVWDGVSGARIHFDAFHLGTEDGTLAYMTENLNLQHALLSRLGSLSSDPPVTILDNTKVAEITNGYEFDDVDLSSWPTLKLSTGDSLTARLLIGADGVNSPVRAFANIESRGWDYNQHGLVASLEMEWDDRQRIAWQRFLPTGPIALLPMPDGKASLVWSTTPKYAAHLKSLGAGAFCTLVNAAFRLAMVDLDYLISRVDEEEIKEDFEWRDARLPVEAEGQQFPVRVVEVQKGSRASFPLRMRHCDTYVAPRIALVGDAAHTTHPLAGQGLNLGQGDVASLVRVLERAVQHGSDIGDEVVLQAYWAERYPVNHVMLGVVDKLQKLYCTDFPPIVGLRTVGLEVVESLDWVKKMIMRQAAGSSVL</sequence>
<dbReference type="PROSITE" id="PS01304">
    <property type="entry name" value="UBIH"/>
    <property type="match status" value="1"/>
</dbReference>
<organism evidence="13 14">
    <name type="scientific">Lipomyces tetrasporus</name>
    <dbReference type="NCBI Taxonomy" id="54092"/>
    <lineage>
        <taxon>Eukaryota</taxon>
        <taxon>Fungi</taxon>
        <taxon>Dikarya</taxon>
        <taxon>Ascomycota</taxon>
        <taxon>Saccharomycotina</taxon>
        <taxon>Lipomycetes</taxon>
        <taxon>Lipomycetales</taxon>
        <taxon>Lipomycetaceae</taxon>
        <taxon>Lipomyces</taxon>
    </lineage>
</organism>
<comment type="pathway">
    <text evidence="11">Cofactor biosynthesis; ubiquinone biosynthesis.</text>
</comment>
<dbReference type="FunFam" id="3.50.50.60:FF:000021">
    <property type="entry name" value="Ubiquinone biosynthesis monooxygenase COQ6"/>
    <property type="match status" value="1"/>
</dbReference>
<evidence type="ECO:0000256" key="10">
    <source>
        <dbReference type="ARBA" id="ARBA00023136"/>
    </source>
</evidence>
<evidence type="ECO:0000256" key="9">
    <source>
        <dbReference type="ARBA" id="ARBA00023128"/>
    </source>
</evidence>
<evidence type="ECO:0000256" key="7">
    <source>
        <dbReference type="ARBA" id="ARBA00023002"/>
    </source>
</evidence>
<evidence type="ECO:0000256" key="6">
    <source>
        <dbReference type="ARBA" id="ARBA00022827"/>
    </source>
</evidence>
<comment type="subunit">
    <text evidence="11">Component of a multi-subunit COQ enzyme complex, composed of at least COQ3, COQ4, COQ5, COQ6, COQ7 and COQ9.</text>
</comment>
<dbReference type="InterPro" id="IPR051205">
    <property type="entry name" value="UbiH/COQ6_monooxygenase"/>
</dbReference>
<comment type="similarity">
    <text evidence="2 11">Belongs to the UbiH/COQ6 family.</text>
</comment>
<dbReference type="SUPFAM" id="SSF51905">
    <property type="entry name" value="FAD/NAD(P)-binding domain"/>
    <property type="match status" value="1"/>
</dbReference>
<keyword evidence="8 11" id="KW-0503">Monooxygenase</keyword>
<dbReference type="EMBL" id="JARPMG010000013">
    <property type="protein sequence ID" value="KAJ8096774.1"/>
    <property type="molecule type" value="Genomic_DNA"/>
</dbReference>
<dbReference type="GO" id="GO:0120538">
    <property type="term" value="F:2-methoxy-6-polyprenolphenol 4-hydroxylase activity"/>
    <property type="evidence" value="ECO:0007669"/>
    <property type="project" value="UniProtKB-EC"/>
</dbReference>
<dbReference type="HAMAP" id="MF_03193">
    <property type="entry name" value="COQ6_monooxygenase"/>
    <property type="match status" value="1"/>
</dbReference>
<dbReference type="EC" id="1.14.15.45" evidence="11"/>
<protein>
    <recommendedName>
        <fullName evidence="11">Ubiquinone biosynthesis monooxygenase COQ6, mitochondrial</fullName>
        <ecNumber evidence="11">1.14.15.45</ecNumber>
    </recommendedName>
    <alternativeName>
        <fullName evidence="11">2-methoxy-6-polyprenolphenol 4-hydroxylase</fullName>
        <ecNumber evidence="11">1.14.15.46</ecNumber>
    </alternativeName>
</protein>
<dbReference type="EC" id="1.14.15.46" evidence="11"/>
<keyword evidence="3 11" id="KW-0285">Flavoprotein</keyword>
<dbReference type="AlphaFoldDB" id="A0AAD7VPS3"/>
<gene>
    <name evidence="11" type="primary">COQ6</name>
    <name evidence="13" type="ORF">POJ06DRAFT_44194</name>
</gene>
<evidence type="ECO:0000256" key="3">
    <source>
        <dbReference type="ARBA" id="ARBA00022630"/>
    </source>
</evidence>
<comment type="caution">
    <text evidence="13">The sequence shown here is derived from an EMBL/GenBank/DDBJ whole genome shotgun (WGS) entry which is preliminary data.</text>
</comment>
<dbReference type="Proteomes" id="UP001217417">
    <property type="component" value="Unassembled WGS sequence"/>
</dbReference>
<comment type="subcellular location">
    <subcellularLocation>
        <location evidence="11">Mitochondrion inner membrane</location>
        <topology evidence="11">Peripheral membrane protein</topology>
        <orientation evidence="11">Matrix side</orientation>
    </subcellularLocation>
</comment>
<dbReference type="InterPro" id="IPR002938">
    <property type="entry name" value="FAD-bd"/>
</dbReference>
<dbReference type="InterPro" id="IPR018168">
    <property type="entry name" value="Ubi_Hdrlase_CS"/>
</dbReference>
<keyword evidence="10 11" id="KW-0472">Membrane</keyword>
<comment type="catalytic activity">
    <reaction evidence="11">
        <text>a 4-hydroxy-3-(all-trans-polyprenyl)benzoate + 2 reduced [2Fe-2S]-[ferredoxin] + O2 + 2 H(+) = a 3,4-dihydroxy-5-(all-trans-polyprenyl)benzoate + 2 oxidized [2Fe-2S]-[ferredoxin] + H2O</text>
        <dbReference type="Rhea" id="RHEA:81195"/>
        <dbReference type="Rhea" id="RHEA-COMP:9514"/>
        <dbReference type="Rhea" id="RHEA-COMP:10000"/>
        <dbReference type="Rhea" id="RHEA-COMP:10001"/>
        <dbReference type="Rhea" id="RHEA-COMP:10930"/>
        <dbReference type="ChEBI" id="CHEBI:15377"/>
        <dbReference type="ChEBI" id="CHEBI:15378"/>
        <dbReference type="ChEBI" id="CHEBI:15379"/>
        <dbReference type="ChEBI" id="CHEBI:33737"/>
        <dbReference type="ChEBI" id="CHEBI:33738"/>
        <dbReference type="ChEBI" id="CHEBI:64694"/>
        <dbReference type="ChEBI" id="CHEBI:78396"/>
        <dbReference type="EC" id="1.14.15.45"/>
    </reaction>
</comment>
<dbReference type="GO" id="GO:0106364">
    <property type="term" value="F:4-hydroxy-3-all-trans-polyprenylbenzoate oxygenase activity"/>
    <property type="evidence" value="ECO:0007669"/>
    <property type="project" value="UniProtKB-EC"/>
</dbReference>
<dbReference type="PANTHER" id="PTHR43876">
    <property type="entry name" value="UBIQUINONE BIOSYNTHESIS MONOOXYGENASE COQ6, MITOCHONDRIAL"/>
    <property type="match status" value="1"/>
</dbReference>
<accession>A0AAD7VPS3</accession>
<evidence type="ECO:0000256" key="5">
    <source>
        <dbReference type="ARBA" id="ARBA00022792"/>
    </source>
</evidence>